<accession>A0A9P9AL54</accession>
<dbReference type="OrthoDB" id="3436787at2759"/>
<keyword evidence="2" id="KW-0812">Transmembrane</keyword>
<sequence>MLHLHDFVGRIALVAGLAALSRADGVVYVTDLEIYTLLAPCVATAISYDVLGITYSTSACGDSETAMQSCVCHNSADFKNIYSSISSDVTYSCGSSATDDLWSASKVMDQYCNQGDTTITFSTPTANLVNNYITDLPEMAYLPPCAQSALSQVVMGAGSNRCPEDASLFAPCVCSKSDVVKDISSSIGSSVKYSCSNTEDVAAASTFYDEYCAMNEGTTSFKKPAGPPGHMTYYITALPQFKSLPSCAKSAVSYAIQSQSSWLCGSGPEELASCVCLKQGMSGYVSSALTTEVKWSCDSTATAALSSAVSVWNYYCSAASSKVVATVAESAAPTYSIPESRAGTTGPAETGSSDGSKSDKSNSSDDSSKEKSTSGSSSDDKDDEGGMGIVPIAGGIGAAVVLIGVGLGLFFFWRKKRRQAEMGNKLPSGPEGGDHYQYNGKPELMGSTHLGDGKPANHYQPTGAQELSGGQVAFRPELDGVMKPGMHPGVTELPPNYATPPGYQSQTPPQKGYYTAPPTPYSQHPSPQPGYAPSPVTPHAHEMPGPGVWGQQPPPHPQQQQHPVYEFPALPVPAAQRPGGNMAYQAGPVEAYEMDANVGKWKQ</sequence>
<dbReference type="EMBL" id="JAGPYM010000026">
    <property type="protein sequence ID" value="KAH6880478.1"/>
    <property type="molecule type" value="Genomic_DNA"/>
</dbReference>
<evidence type="ECO:0000256" key="2">
    <source>
        <dbReference type="SAM" id="Phobius"/>
    </source>
</evidence>
<evidence type="ECO:0000256" key="1">
    <source>
        <dbReference type="SAM" id="MobiDB-lite"/>
    </source>
</evidence>
<reference evidence="3 4" key="1">
    <citation type="journal article" date="2021" name="Nat. Commun.">
        <title>Genetic determinants of endophytism in the Arabidopsis root mycobiome.</title>
        <authorList>
            <person name="Mesny F."/>
            <person name="Miyauchi S."/>
            <person name="Thiergart T."/>
            <person name="Pickel B."/>
            <person name="Atanasova L."/>
            <person name="Karlsson M."/>
            <person name="Huettel B."/>
            <person name="Barry K.W."/>
            <person name="Haridas S."/>
            <person name="Chen C."/>
            <person name="Bauer D."/>
            <person name="Andreopoulos W."/>
            <person name="Pangilinan J."/>
            <person name="LaButti K."/>
            <person name="Riley R."/>
            <person name="Lipzen A."/>
            <person name="Clum A."/>
            <person name="Drula E."/>
            <person name="Henrissat B."/>
            <person name="Kohler A."/>
            <person name="Grigoriev I.V."/>
            <person name="Martin F.M."/>
            <person name="Hacquard S."/>
        </authorList>
    </citation>
    <scope>NUCLEOTIDE SEQUENCE [LARGE SCALE GENOMIC DNA]</scope>
    <source>
        <strain evidence="3 4">MPI-CAGE-CH-0241</strain>
    </source>
</reference>
<feature type="transmembrane region" description="Helical" evidence="2">
    <location>
        <begin position="388"/>
        <end position="413"/>
    </location>
</feature>
<dbReference type="Proteomes" id="UP000777438">
    <property type="component" value="Unassembled WGS sequence"/>
</dbReference>
<gene>
    <name evidence="3" type="ORF">B0T10DRAFT_144486</name>
</gene>
<keyword evidence="2" id="KW-0472">Membrane</keyword>
<protein>
    <submittedName>
        <fullName evidence="3">Uncharacterized protein</fullName>
    </submittedName>
</protein>
<organism evidence="3 4">
    <name type="scientific">Thelonectria olida</name>
    <dbReference type="NCBI Taxonomy" id="1576542"/>
    <lineage>
        <taxon>Eukaryota</taxon>
        <taxon>Fungi</taxon>
        <taxon>Dikarya</taxon>
        <taxon>Ascomycota</taxon>
        <taxon>Pezizomycotina</taxon>
        <taxon>Sordariomycetes</taxon>
        <taxon>Hypocreomycetidae</taxon>
        <taxon>Hypocreales</taxon>
        <taxon>Nectriaceae</taxon>
        <taxon>Thelonectria</taxon>
    </lineage>
</organism>
<comment type="caution">
    <text evidence="3">The sequence shown here is derived from an EMBL/GenBank/DDBJ whole genome shotgun (WGS) entry which is preliminary data.</text>
</comment>
<feature type="compositionally biased region" description="Basic and acidic residues" evidence="1">
    <location>
        <begin position="356"/>
        <end position="372"/>
    </location>
</feature>
<feature type="region of interest" description="Disordered" evidence="1">
    <location>
        <begin position="423"/>
        <end position="461"/>
    </location>
</feature>
<feature type="region of interest" description="Disordered" evidence="1">
    <location>
        <begin position="337"/>
        <end position="386"/>
    </location>
</feature>
<feature type="region of interest" description="Disordered" evidence="1">
    <location>
        <begin position="479"/>
        <end position="564"/>
    </location>
</feature>
<keyword evidence="4" id="KW-1185">Reference proteome</keyword>
<evidence type="ECO:0000313" key="4">
    <source>
        <dbReference type="Proteomes" id="UP000777438"/>
    </source>
</evidence>
<feature type="compositionally biased region" description="Pro residues" evidence="1">
    <location>
        <begin position="526"/>
        <end position="536"/>
    </location>
</feature>
<proteinExistence type="predicted"/>
<dbReference type="AlphaFoldDB" id="A0A9P9AL54"/>
<evidence type="ECO:0000313" key="3">
    <source>
        <dbReference type="EMBL" id="KAH6880478.1"/>
    </source>
</evidence>
<name>A0A9P9AL54_9HYPO</name>
<keyword evidence="2" id="KW-1133">Transmembrane helix</keyword>